<dbReference type="RefSeq" id="WP_272859462.1">
    <property type="nucleotide sequence ID" value="NZ_CP067134.1"/>
</dbReference>
<accession>A0ABY7SWG0</accession>
<protein>
    <submittedName>
        <fullName evidence="2">Rod-binding protein</fullName>
    </submittedName>
</protein>
<dbReference type="Proteomes" id="UP001218412">
    <property type="component" value="Chromosome"/>
</dbReference>
<evidence type="ECO:0000256" key="1">
    <source>
        <dbReference type="SAM" id="MobiDB-lite"/>
    </source>
</evidence>
<gene>
    <name evidence="2" type="ORF">JHW45_02860</name>
</gene>
<name>A0ABY7SWG0_9RHOB</name>
<organism evidence="2 3">
    <name type="scientific">Paracoccus stylophorae</name>
    <dbReference type="NCBI Taxonomy" id="659350"/>
    <lineage>
        <taxon>Bacteria</taxon>
        <taxon>Pseudomonadati</taxon>
        <taxon>Pseudomonadota</taxon>
        <taxon>Alphaproteobacteria</taxon>
        <taxon>Rhodobacterales</taxon>
        <taxon>Paracoccaceae</taxon>
        <taxon>Paracoccus</taxon>
    </lineage>
</organism>
<keyword evidence="3" id="KW-1185">Reference proteome</keyword>
<feature type="region of interest" description="Disordered" evidence="1">
    <location>
        <begin position="1"/>
        <end position="20"/>
    </location>
</feature>
<reference evidence="2 3" key="1">
    <citation type="submission" date="2021-01" db="EMBL/GenBank/DDBJ databases">
        <title>Biogeographic distribution of Paracoccus.</title>
        <authorList>
            <person name="Hollensteiner J."/>
            <person name="Leineberger J."/>
            <person name="Brinkhoff T."/>
            <person name="Daniel R."/>
        </authorList>
    </citation>
    <scope>NUCLEOTIDE SEQUENCE [LARGE SCALE GENOMIC DNA]</scope>
    <source>
        <strain evidence="2 3">LMG25392</strain>
    </source>
</reference>
<evidence type="ECO:0000313" key="3">
    <source>
        <dbReference type="Proteomes" id="UP001218412"/>
    </source>
</evidence>
<dbReference type="EMBL" id="CP067134">
    <property type="protein sequence ID" value="WCR11360.1"/>
    <property type="molecule type" value="Genomic_DNA"/>
</dbReference>
<evidence type="ECO:0000313" key="2">
    <source>
        <dbReference type="EMBL" id="WCR11360.1"/>
    </source>
</evidence>
<sequence length="82" mass="8921">MQITLPPTPSAHQDHAANPVEGLEQAFLEEMLKYCGPRAASDGFSGGVGEDQFGSFLTREYARIMARHLDLGFATLAQKVVQ</sequence>
<proteinExistence type="predicted"/>